<dbReference type="PANTHER" id="PTHR42884:SF14">
    <property type="entry name" value="NEUROENDOCRINE CONVERTASE 1"/>
    <property type="match status" value="1"/>
</dbReference>
<dbReference type="InterPro" id="IPR036852">
    <property type="entry name" value="Peptidase_S8/S53_dom_sf"/>
</dbReference>
<feature type="active site" description="Charge relay system" evidence="7 8">
    <location>
        <position position="299"/>
    </location>
</feature>
<dbReference type="CDD" id="cd04059">
    <property type="entry name" value="Peptidases_S8_Protein_convertases_Kexins_Furin-like"/>
    <property type="match status" value="1"/>
</dbReference>
<dbReference type="PROSITE" id="PS51829">
    <property type="entry name" value="P_HOMO_B"/>
    <property type="match status" value="1"/>
</dbReference>
<dbReference type="Pfam" id="PF00082">
    <property type="entry name" value="Peptidase_S8"/>
    <property type="match status" value="1"/>
</dbReference>
<dbReference type="Gene3D" id="3.40.50.200">
    <property type="entry name" value="Peptidase S8/S53 domain"/>
    <property type="match status" value="1"/>
</dbReference>
<reference evidence="11" key="1">
    <citation type="journal article" date="2020" name="J. Eukaryot. Microbiol.">
        <title>De novo Sequencing, Assembly and Annotation of the Transcriptome for the Free-Living Testate Amoeba Arcella intermedia.</title>
        <authorList>
            <person name="Ribeiro G.M."/>
            <person name="Porfirio-Sousa A.L."/>
            <person name="Maurer-Alcala X.X."/>
            <person name="Katz L.A."/>
            <person name="Lahr D.J.G."/>
        </authorList>
    </citation>
    <scope>NUCLEOTIDE SEQUENCE</scope>
</reference>
<dbReference type="InterPro" id="IPR002884">
    <property type="entry name" value="P_dom"/>
</dbReference>
<dbReference type="InterPro" id="IPR023827">
    <property type="entry name" value="Peptidase_S8_Asp-AS"/>
</dbReference>
<keyword evidence="6" id="KW-0106">Calcium</keyword>
<evidence type="ECO:0000256" key="2">
    <source>
        <dbReference type="ARBA" id="ARBA00022670"/>
    </source>
</evidence>
<evidence type="ECO:0000256" key="4">
    <source>
        <dbReference type="ARBA" id="ARBA00022801"/>
    </source>
</evidence>
<protein>
    <recommendedName>
        <fullName evidence="10">P/Homo B domain-containing protein</fullName>
    </recommendedName>
</protein>
<comment type="similarity">
    <text evidence="1">Belongs to the peptidase S8 family. Furin subfamily.</text>
</comment>
<evidence type="ECO:0000256" key="6">
    <source>
        <dbReference type="ARBA" id="ARBA00022837"/>
    </source>
</evidence>
<organism evidence="11">
    <name type="scientific">Arcella intermedia</name>
    <dbReference type="NCBI Taxonomy" id="1963864"/>
    <lineage>
        <taxon>Eukaryota</taxon>
        <taxon>Amoebozoa</taxon>
        <taxon>Tubulinea</taxon>
        <taxon>Elardia</taxon>
        <taxon>Arcellinida</taxon>
        <taxon>Sphaerothecina</taxon>
        <taxon>Arcellidae</taxon>
        <taxon>Arcella</taxon>
    </lineage>
</organism>
<dbReference type="EMBL" id="GIBP01001485">
    <property type="protein sequence ID" value="NDV30454.1"/>
    <property type="molecule type" value="Transcribed_RNA"/>
</dbReference>
<dbReference type="AlphaFoldDB" id="A0A6B2L0B9"/>
<feature type="active site" description="Charge relay system" evidence="7 8">
    <location>
        <position position="82"/>
    </location>
</feature>
<keyword evidence="4 8" id="KW-0378">Hydrolase</keyword>
<dbReference type="Gene3D" id="2.60.120.260">
    <property type="entry name" value="Galactose-binding domain-like"/>
    <property type="match status" value="1"/>
</dbReference>
<proteinExistence type="inferred from homology"/>
<dbReference type="InterPro" id="IPR023828">
    <property type="entry name" value="Peptidase_S8_Ser-AS"/>
</dbReference>
<dbReference type="GO" id="GO:0004252">
    <property type="term" value="F:serine-type endopeptidase activity"/>
    <property type="evidence" value="ECO:0007669"/>
    <property type="project" value="UniProtKB-UniRule"/>
</dbReference>
<dbReference type="PRINTS" id="PR00723">
    <property type="entry name" value="SUBTILISIN"/>
</dbReference>
<dbReference type="InterPro" id="IPR022398">
    <property type="entry name" value="Peptidase_S8_His-AS"/>
</dbReference>
<dbReference type="Pfam" id="PF01483">
    <property type="entry name" value="P_proprotein"/>
    <property type="match status" value="1"/>
</dbReference>
<dbReference type="GO" id="GO:0005802">
    <property type="term" value="C:trans-Golgi network"/>
    <property type="evidence" value="ECO:0007669"/>
    <property type="project" value="TreeGrafter"/>
</dbReference>
<keyword evidence="9" id="KW-0472">Membrane</keyword>
<feature type="domain" description="P/Homo B" evidence="10">
    <location>
        <begin position="375"/>
        <end position="497"/>
    </location>
</feature>
<dbReference type="PROSITE" id="PS00137">
    <property type="entry name" value="SUBTILASE_HIS"/>
    <property type="match status" value="1"/>
</dbReference>
<keyword evidence="9" id="KW-0812">Transmembrane</keyword>
<dbReference type="PROSITE" id="PS51892">
    <property type="entry name" value="SUBTILASE"/>
    <property type="match status" value="1"/>
</dbReference>
<evidence type="ECO:0000256" key="7">
    <source>
        <dbReference type="PIRSR" id="PIRSR615500-1"/>
    </source>
</evidence>
<dbReference type="SUPFAM" id="SSF49785">
    <property type="entry name" value="Galactose-binding domain-like"/>
    <property type="match status" value="1"/>
</dbReference>
<dbReference type="PANTHER" id="PTHR42884">
    <property type="entry name" value="PROPROTEIN CONVERTASE SUBTILISIN/KEXIN-RELATED"/>
    <property type="match status" value="1"/>
</dbReference>
<accession>A0A6B2L0B9</accession>
<dbReference type="InterPro" id="IPR015500">
    <property type="entry name" value="Peptidase_S8_subtilisin-rel"/>
</dbReference>
<evidence type="ECO:0000256" key="9">
    <source>
        <dbReference type="SAM" id="Phobius"/>
    </source>
</evidence>
<dbReference type="GO" id="GO:0016485">
    <property type="term" value="P:protein processing"/>
    <property type="evidence" value="ECO:0007669"/>
    <property type="project" value="TreeGrafter"/>
</dbReference>
<dbReference type="InterPro" id="IPR008979">
    <property type="entry name" value="Galactose-bd-like_sf"/>
</dbReference>
<name>A0A6B2L0B9_9EUKA</name>
<dbReference type="PROSITE" id="PS00138">
    <property type="entry name" value="SUBTILASE_SER"/>
    <property type="match status" value="1"/>
</dbReference>
<dbReference type="InterPro" id="IPR000209">
    <property type="entry name" value="Peptidase_S8/S53_dom"/>
</dbReference>
<evidence type="ECO:0000256" key="8">
    <source>
        <dbReference type="PROSITE-ProRule" id="PRU01240"/>
    </source>
</evidence>
<keyword evidence="2 8" id="KW-0645">Protease</keyword>
<keyword evidence="3" id="KW-0732">Signal</keyword>
<dbReference type="SUPFAM" id="SSF52743">
    <property type="entry name" value="Subtilisin-like"/>
    <property type="match status" value="1"/>
</dbReference>
<dbReference type="PROSITE" id="PS00136">
    <property type="entry name" value="SUBTILASE_ASP"/>
    <property type="match status" value="1"/>
</dbReference>
<feature type="active site" description="Charge relay system" evidence="7 8">
    <location>
        <position position="119"/>
    </location>
</feature>
<dbReference type="InterPro" id="IPR034182">
    <property type="entry name" value="Kexin/furin"/>
</dbReference>
<evidence type="ECO:0000313" key="11">
    <source>
        <dbReference type="EMBL" id="NDV30454.1"/>
    </source>
</evidence>
<evidence type="ECO:0000256" key="1">
    <source>
        <dbReference type="ARBA" id="ARBA00005325"/>
    </source>
</evidence>
<feature type="transmembrane region" description="Helical" evidence="9">
    <location>
        <begin position="534"/>
        <end position="558"/>
    </location>
</feature>
<keyword evidence="9" id="KW-1133">Transmembrane helix</keyword>
<evidence type="ECO:0000256" key="5">
    <source>
        <dbReference type="ARBA" id="ARBA00022825"/>
    </source>
</evidence>
<keyword evidence="5 8" id="KW-0720">Serine protease</keyword>
<dbReference type="GO" id="GO:0000139">
    <property type="term" value="C:Golgi membrane"/>
    <property type="evidence" value="ECO:0007669"/>
    <property type="project" value="TreeGrafter"/>
</dbReference>
<evidence type="ECO:0000256" key="3">
    <source>
        <dbReference type="ARBA" id="ARBA00022729"/>
    </source>
</evidence>
<sequence length="588" mass="66071">MMEKEGLHWWEKQQFRKFTKRITDPTEKRSGFFLVLPYKDPLLPTQWHLHNLTEPTDHVHINVIPVWRRNIHGRNATIAFVDDGIQYNHPDLFPNWLEKGNWNYNSRSSDVQPSIYDFHGTAVAGLAVAYPDGQYCGVGVAPHAKFAAVVLLQDDLRHSDAMAAQALSHEYNSISIYSNSWGPEDDGLRKERPGPLTEQAIKMAIQKGRGGLGSLYVWAAGNGKENKDNCNYDGYANNRYVATFGAVNSQGVSPRYSEPCSCLIGVLPSGDGIDSMQTTDLLGTLGKGSGCNLKFGGTSAAAPLAAGIAALMLEANPRISWLDFQYILVMSAVKNDPLHPSWKMNGADFWTSHLYGFGIIDADRAVSIAEKWNHTLKELSYSYHSKDLQKFLLPEIESSITVSEDITLHHVDVVVNIQHHCRGNLDIRLISPSYTISVFAEQHNDCQADYNNWKFSSTFYWGESSAGKWKLKIVDSSPDPYSALVDWSLHLFGIQNNSVVRNPHLRKDVSWTLRPGTSATDNPPSVSYEWFKNVWKIVFLASLITGIFLSVVVIVLVVRKRDRIRRYAIVPVDEHTIYVESESSEYTF</sequence>
<evidence type="ECO:0000259" key="10">
    <source>
        <dbReference type="PROSITE" id="PS51829"/>
    </source>
</evidence>